<keyword evidence="3 5" id="KW-1133">Transmembrane helix</keyword>
<protein>
    <submittedName>
        <fullName evidence="7">DMT(Drug/metabolite transporter) superfamily permease</fullName>
    </submittedName>
</protein>
<sequence length="305" mass="31573">MFRDRYATAGLFVLLATLWGLSFVATRAAVADVPPVLLAALRFDVAGLLLLGYAAWSTQHWVPNSRADWLNVGLGGLLFVAAHHAFLFAGQQYVTSAVAAVIVSLDPILAAAFARLALPEEAISRLGAAGLVVGLVGAIVVADPDPASLTAARSVGGFLVFLAAAAFALGAVLTRRTRTTMPVQSMQAWMMLVGAAILHVVAVAVPGQGLAAAVWTQSALVGLAYLAVVAAGVGYLIYFALLDRVGPVEVNLVGYAAPVAAAIGGWLLLDEAVTLRTIVGFGVILVGFALVKHRALRAELSRARS</sequence>
<name>M0BI24_9EURY</name>
<accession>M0BI24</accession>
<feature type="transmembrane region" description="Helical" evidence="5">
    <location>
        <begin position="154"/>
        <end position="174"/>
    </location>
</feature>
<dbReference type="AlphaFoldDB" id="M0BI24"/>
<keyword evidence="8" id="KW-1185">Reference proteome</keyword>
<feature type="transmembrane region" description="Helical" evidence="5">
    <location>
        <begin position="37"/>
        <end position="56"/>
    </location>
</feature>
<dbReference type="PANTHER" id="PTHR32322:SF2">
    <property type="entry name" value="EAMA DOMAIN-CONTAINING PROTEIN"/>
    <property type="match status" value="1"/>
</dbReference>
<dbReference type="PANTHER" id="PTHR32322">
    <property type="entry name" value="INNER MEMBRANE TRANSPORTER"/>
    <property type="match status" value="1"/>
</dbReference>
<dbReference type="InterPro" id="IPR050638">
    <property type="entry name" value="AA-Vitamin_Transporters"/>
</dbReference>
<feature type="transmembrane region" description="Helical" evidence="5">
    <location>
        <begin position="275"/>
        <end position="291"/>
    </location>
</feature>
<evidence type="ECO:0000259" key="6">
    <source>
        <dbReference type="Pfam" id="PF00892"/>
    </source>
</evidence>
<organism evidence="7 8">
    <name type="scientific">Halovivax asiaticus JCM 14624</name>
    <dbReference type="NCBI Taxonomy" id="1227490"/>
    <lineage>
        <taxon>Archaea</taxon>
        <taxon>Methanobacteriati</taxon>
        <taxon>Methanobacteriota</taxon>
        <taxon>Stenosarchaea group</taxon>
        <taxon>Halobacteria</taxon>
        <taxon>Halobacteriales</taxon>
        <taxon>Natrialbaceae</taxon>
        <taxon>Halovivax</taxon>
    </lineage>
</organism>
<evidence type="ECO:0000313" key="7">
    <source>
        <dbReference type="EMBL" id="ELZ09309.1"/>
    </source>
</evidence>
<feature type="transmembrane region" description="Helical" evidence="5">
    <location>
        <begin position="93"/>
        <end position="114"/>
    </location>
</feature>
<dbReference type="Proteomes" id="UP000011560">
    <property type="component" value="Unassembled WGS sequence"/>
</dbReference>
<dbReference type="RefSeq" id="WP_007702141.1">
    <property type="nucleotide sequence ID" value="NZ_AOIQ01000017.1"/>
</dbReference>
<dbReference type="InterPro" id="IPR037185">
    <property type="entry name" value="EmrE-like"/>
</dbReference>
<feature type="transmembrane region" description="Helical" evidence="5">
    <location>
        <begin position="68"/>
        <end position="87"/>
    </location>
</feature>
<evidence type="ECO:0000256" key="3">
    <source>
        <dbReference type="ARBA" id="ARBA00022989"/>
    </source>
</evidence>
<evidence type="ECO:0000256" key="4">
    <source>
        <dbReference type="ARBA" id="ARBA00023136"/>
    </source>
</evidence>
<feature type="domain" description="EamA" evidence="6">
    <location>
        <begin position="11"/>
        <end position="141"/>
    </location>
</feature>
<feature type="domain" description="EamA" evidence="6">
    <location>
        <begin position="156"/>
        <end position="291"/>
    </location>
</feature>
<dbReference type="STRING" id="1227490.C479_10825"/>
<dbReference type="Pfam" id="PF00892">
    <property type="entry name" value="EamA"/>
    <property type="match status" value="2"/>
</dbReference>
<dbReference type="GO" id="GO:0016020">
    <property type="term" value="C:membrane"/>
    <property type="evidence" value="ECO:0007669"/>
    <property type="project" value="UniProtKB-SubCell"/>
</dbReference>
<evidence type="ECO:0000256" key="1">
    <source>
        <dbReference type="ARBA" id="ARBA00004141"/>
    </source>
</evidence>
<dbReference type="InterPro" id="IPR000620">
    <property type="entry name" value="EamA_dom"/>
</dbReference>
<comment type="subcellular location">
    <subcellularLocation>
        <location evidence="1">Membrane</location>
        <topology evidence="1">Multi-pass membrane protein</topology>
    </subcellularLocation>
</comment>
<proteinExistence type="predicted"/>
<feature type="transmembrane region" description="Helical" evidence="5">
    <location>
        <begin position="219"/>
        <end position="240"/>
    </location>
</feature>
<feature type="transmembrane region" description="Helical" evidence="5">
    <location>
        <begin position="186"/>
        <end position="207"/>
    </location>
</feature>
<feature type="transmembrane region" description="Helical" evidence="5">
    <location>
        <begin position="126"/>
        <end position="142"/>
    </location>
</feature>
<keyword evidence="2 5" id="KW-0812">Transmembrane</keyword>
<evidence type="ECO:0000313" key="8">
    <source>
        <dbReference type="Proteomes" id="UP000011560"/>
    </source>
</evidence>
<dbReference type="SUPFAM" id="SSF103481">
    <property type="entry name" value="Multidrug resistance efflux transporter EmrE"/>
    <property type="match status" value="2"/>
</dbReference>
<keyword evidence="4 5" id="KW-0472">Membrane</keyword>
<feature type="transmembrane region" description="Helical" evidence="5">
    <location>
        <begin position="252"/>
        <end position="269"/>
    </location>
</feature>
<evidence type="ECO:0000256" key="5">
    <source>
        <dbReference type="SAM" id="Phobius"/>
    </source>
</evidence>
<gene>
    <name evidence="7" type="ORF">C479_10825</name>
</gene>
<evidence type="ECO:0000256" key="2">
    <source>
        <dbReference type="ARBA" id="ARBA00022692"/>
    </source>
</evidence>
<reference evidence="7 8" key="1">
    <citation type="journal article" date="2014" name="PLoS Genet.">
        <title>Phylogenetically driven sequencing of extremely halophilic archaea reveals strategies for static and dynamic osmo-response.</title>
        <authorList>
            <person name="Becker E.A."/>
            <person name="Seitzer P.M."/>
            <person name="Tritt A."/>
            <person name="Larsen D."/>
            <person name="Krusor M."/>
            <person name="Yao A.I."/>
            <person name="Wu D."/>
            <person name="Madern D."/>
            <person name="Eisen J.A."/>
            <person name="Darling A.E."/>
            <person name="Facciotti M.T."/>
        </authorList>
    </citation>
    <scope>NUCLEOTIDE SEQUENCE [LARGE SCALE GENOMIC DNA]</scope>
    <source>
        <strain evidence="7 8">JCM 14624</strain>
    </source>
</reference>
<dbReference type="EMBL" id="AOIQ01000017">
    <property type="protein sequence ID" value="ELZ09309.1"/>
    <property type="molecule type" value="Genomic_DNA"/>
</dbReference>
<comment type="caution">
    <text evidence="7">The sequence shown here is derived from an EMBL/GenBank/DDBJ whole genome shotgun (WGS) entry which is preliminary data.</text>
</comment>
<dbReference type="OrthoDB" id="17861at2157"/>